<protein>
    <submittedName>
        <fullName evidence="1">Uncharacterized protein</fullName>
    </submittedName>
</protein>
<name>A0A2G8SAE4_9APHY</name>
<dbReference type="SUPFAM" id="SSF50494">
    <property type="entry name" value="Trypsin-like serine proteases"/>
    <property type="match status" value="1"/>
</dbReference>
<accession>A0A2G8SAE4</accession>
<dbReference type="InterPro" id="IPR009003">
    <property type="entry name" value="Peptidase_S1_PA"/>
</dbReference>
<dbReference type="EMBL" id="AYKW01000013">
    <property type="protein sequence ID" value="PIL30721.1"/>
    <property type="molecule type" value="Genomic_DNA"/>
</dbReference>
<sequence length="547" mass="60150">MTSNDNGKGDSGARRLTDNYPPAYTDFFPSLIPCIFKTGTVWEVRRGIEAWPFIREARPVYNPEKAEDWRSVGQVICKVMDTLEIKWTFINPLAYANDGEAEPFCPFVIVIGVRPSTVSFARAVEVATAAEKMLHDAGFAEAEVAVVEGETTHSVARGPKLLPFDPLLYHLPELRKPFTSTLGLSIAPLKFPHYGGTGALFYRFGGDDKRVALLTCAHVARPPPEYPNTGTTITNTSQPREEIISPGSGVCANALKTLTADGQYVLDQRRSIEAWDPVLVRLGEPVPNEPAMFTERRAEHLSLVAGAKKNIEQAKALYTTVQDRADPGKRVIGFVLHCEPIEVSSGLHGFTKDWALIELYDDMIDWNTFRGNKVYVAAGVTASQYGNTMWPQAADSADYRYPLNGLLQANGIVQEDELRNPQHLDVHNRKCLVVVKNGATSATTFGRVNGLESFVRYCSPHGINETSIEFAVLRFSNHRRFSEPGDSGSIVLDRTGKIVGVLTGGGPDEDGPDVSYITPYFDIHAQLTAKFPGIHLHPAINQGFVFG</sequence>
<organism evidence="1 2">
    <name type="scientific">Ganoderma sinense ZZ0214-1</name>
    <dbReference type="NCBI Taxonomy" id="1077348"/>
    <lineage>
        <taxon>Eukaryota</taxon>
        <taxon>Fungi</taxon>
        <taxon>Dikarya</taxon>
        <taxon>Basidiomycota</taxon>
        <taxon>Agaricomycotina</taxon>
        <taxon>Agaricomycetes</taxon>
        <taxon>Polyporales</taxon>
        <taxon>Polyporaceae</taxon>
        <taxon>Ganoderma</taxon>
    </lineage>
</organism>
<dbReference type="Proteomes" id="UP000230002">
    <property type="component" value="Unassembled WGS sequence"/>
</dbReference>
<gene>
    <name evidence="1" type="ORF">GSI_06889</name>
</gene>
<evidence type="ECO:0000313" key="2">
    <source>
        <dbReference type="Proteomes" id="UP000230002"/>
    </source>
</evidence>
<evidence type="ECO:0000313" key="1">
    <source>
        <dbReference type="EMBL" id="PIL30721.1"/>
    </source>
</evidence>
<dbReference type="OrthoDB" id="5424209at2759"/>
<keyword evidence="2" id="KW-1185">Reference proteome</keyword>
<comment type="caution">
    <text evidence="1">The sequence shown here is derived from an EMBL/GenBank/DDBJ whole genome shotgun (WGS) entry which is preliminary data.</text>
</comment>
<dbReference type="InterPro" id="IPR043504">
    <property type="entry name" value="Peptidase_S1_PA_chymotrypsin"/>
</dbReference>
<dbReference type="Gene3D" id="2.40.10.10">
    <property type="entry name" value="Trypsin-like serine proteases"/>
    <property type="match status" value="1"/>
</dbReference>
<reference evidence="1 2" key="1">
    <citation type="journal article" date="2015" name="Sci. Rep.">
        <title>Chromosome-level genome map provides insights into diverse defense mechanisms in the medicinal fungus Ganoderma sinense.</title>
        <authorList>
            <person name="Zhu Y."/>
            <person name="Xu J."/>
            <person name="Sun C."/>
            <person name="Zhou S."/>
            <person name="Xu H."/>
            <person name="Nelson D.R."/>
            <person name="Qian J."/>
            <person name="Song J."/>
            <person name="Luo H."/>
            <person name="Xiang L."/>
            <person name="Li Y."/>
            <person name="Xu Z."/>
            <person name="Ji A."/>
            <person name="Wang L."/>
            <person name="Lu S."/>
            <person name="Hayward A."/>
            <person name="Sun W."/>
            <person name="Li X."/>
            <person name="Schwartz D.C."/>
            <person name="Wang Y."/>
            <person name="Chen S."/>
        </authorList>
    </citation>
    <scope>NUCLEOTIDE SEQUENCE [LARGE SCALE GENOMIC DNA]</scope>
    <source>
        <strain evidence="1 2">ZZ0214-1</strain>
    </source>
</reference>
<dbReference type="AlphaFoldDB" id="A0A2G8SAE4"/>
<proteinExistence type="predicted"/>